<keyword evidence="1" id="KW-0560">Oxidoreductase</keyword>
<dbReference type="InterPro" id="IPR002347">
    <property type="entry name" value="SDR_fam"/>
</dbReference>
<dbReference type="PANTHER" id="PTHR43975:SF2">
    <property type="entry name" value="EG:BACR7A4.14 PROTEIN-RELATED"/>
    <property type="match status" value="1"/>
</dbReference>
<evidence type="ECO:0000313" key="4">
    <source>
        <dbReference type="Proteomes" id="UP001107558"/>
    </source>
</evidence>
<dbReference type="AlphaFoldDB" id="A0A9J6C6W5"/>
<evidence type="ECO:0000313" key="3">
    <source>
        <dbReference type="EMBL" id="KAG5677908.1"/>
    </source>
</evidence>
<protein>
    <recommendedName>
        <fullName evidence="2">Ketoreductase domain-containing protein</fullName>
    </recommendedName>
</protein>
<dbReference type="PANTHER" id="PTHR43975">
    <property type="entry name" value="ZGC:101858"/>
    <property type="match status" value="1"/>
</dbReference>
<dbReference type="InterPro" id="IPR020904">
    <property type="entry name" value="Sc_DH/Rdtase_CS"/>
</dbReference>
<evidence type="ECO:0000256" key="1">
    <source>
        <dbReference type="ARBA" id="ARBA00023002"/>
    </source>
</evidence>
<dbReference type="SMART" id="SM00822">
    <property type="entry name" value="PKS_KR"/>
    <property type="match status" value="1"/>
</dbReference>
<proteinExistence type="predicted"/>
<feature type="domain" description="Ketoreductase" evidence="2">
    <location>
        <begin position="6"/>
        <end position="183"/>
    </location>
</feature>
<dbReference type="EMBL" id="JADBJN010000002">
    <property type="protein sequence ID" value="KAG5677908.1"/>
    <property type="molecule type" value="Genomic_DNA"/>
</dbReference>
<dbReference type="Gene3D" id="3.40.50.720">
    <property type="entry name" value="NAD(P)-binding Rossmann-like Domain"/>
    <property type="match status" value="1"/>
</dbReference>
<dbReference type="InterPro" id="IPR036291">
    <property type="entry name" value="NAD(P)-bd_dom_sf"/>
</dbReference>
<evidence type="ECO:0000259" key="2">
    <source>
        <dbReference type="SMART" id="SM00822"/>
    </source>
</evidence>
<dbReference type="Pfam" id="PF13561">
    <property type="entry name" value="adh_short_C2"/>
    <property type="match status" value="1"/>
</dbReference>
<gene>
    <name evidence="3" type="ORF">PVAND_007624</name>
</gene>
<dbReference type="PRINTS" id="PR00080">
    <property type="entry name" value="SDRFAMILY"/>
</dbReference>
<dbReference type="OrthoDB" id="47007at2759"/>
<sequence>MDFTDKVIIITGASSGIGQGAALYLSKLGAKLVLTGRNESNLKETAKNCVGETITVIGDVNDEAHRKQIIDETISKYGKINVLVNNSGRGLAGDAESTKLEDFDLIMNTNVRSVFHLTQLAIPHLIKTEGNIVNISSVAGLRAFANASVYCMSKAAIDQFTRCLALDLAPKKVRCNAVNPAVIVTNFHRAVGMDEEAYKAFLEHCKTTHPLGRAGTVDETAHAIAFLASDLATFITGTCLAVDGGKAVLCPR</sequence>
<dbReference type="NCBIfam" id="NF005559">
    <property type="entry name" value="PRK07231.1"/>
    <property type="match status" value="1"/>
</dbReference>
<dbReference type="Proteomes" id="UP001107558">
    <property type="component" value="Chromosome 2"/>
</dbReference>
<dbReference type="SUPFAM" id="SSF51735">
    <property type="entry name" value="NAD(P)-binding Rossmann-fold domains"/>
    <property type="match status" value="1"/>
</dbReference>
<accession>A0A9J6C6W5</accession>
<dbReference type="InterPro" id="IPR057326">
    <property type="entry name" value="KR_dom"/>
</dbReference>
<comment type="caution">
    <text evidence="3">The sequence shown here is derived from an EMBL/GenBank/DDBJ whole genome shotgun (WGS) entry which is preliminary data.</text>
</comment>
<organism evidence="3 4">
    <name type="scientific">Polypedilum vanderplanki</name>
    <name type="common">Sleeping chironomid midge</name>
    <dbReference type="NCBI Taxonomy" id="319348"/>
    <lineage>
        <taxon>Eukaryota</taxon>
        <taxon>Metazoa</taxon>
        <taxon>Ecdysozoa</taxon>
        <taxon>Arthropoda</taxon>
        <taxon>Hexapoda</taxon>
        <taxon>Insecta</taxon>
        <taxon>Pterygota</taxon>
        <taxon>Neoptera</taxon>
        <taxon>Endopterygota</taxon>
        <taxon>Diptera</taxon>
        <taxon>Nematocera</taxon>
        <taxon>Chironomoidea</taxon>
        <taxon>Chironomidae</taxon>
        <taxon>Chironominae</taxon>
        <taxon>Polypedilum</taxon>
        <taxon>Polypedilum</taxon>
    </lineage>
</organism>
<dbReference type="PRINTS" id="PR00081">
    <property type="entry name" value="GDHRDH"/>
</dbReference>
<name>A0A9J6C6W5_POLVA</name>
<dbReference type="GO" id="GO:0016491">
    <property type="term" value="F:oxidoreductase activity"/>
    <property type="evidence" value="ECO:0007669"/>
    <property type="project" value="UniProtKB-KW"/>
</dbReference>
<keyword evidence="4" id="KW-1185">Reference proteome</keyword>
<dbReference type="PROSITE" id="PS00061">
    <property type="entry name" value="ADH_SHORT"/>
    <property type="match status" value="1"/>
</dbReference>
<dbReference type="GO" id="GO:0006629">
    <property type="term" value="P:lipid metabolic process"/>
    <property type="evidence" value="ECO:0007669"/>
    <property type="project" value="UniProtKB-ARBA"/>
</dbReference>
<reference evidence="3" key="1">
    <citation type="submission" date="2021-03" db="EMBL/GenBank/DDBJ databases">
        <title>Chromosome level genome of the anhydrobiotic midge Polypedilum vanderplanki.</title>
        <authorList>
            <person name="Yoshida Y."/>
            <person name="Kikawada T."/>
            <person name="Gusev O."/>
        </authorList>
    </citation>
    <scope>NUCLEOTIDE SEQUENCE</scope>
    <source>
        <strain evidence="3">NIAS01</strain>
        <tissue evidence="3">Whole body or cell culture</tissue>
    </source>
</reference>
<dbReference type="FunFam" id="3.40.50.720:FF:000084">
    <property type="entry name" value="Short-chain dehydrogenase reductase"/>
    <property type="match status" value="1"/>
</dbReference>